<keyword evidence="1" id="KW-0472">Membrane</keyword>
<dbReference type="InterPro" id="IPR016024">
    <property type="entry name" value="ARM-type_fold"/>
</dbReference>
<dbReference type="AlphaFoldDB" id="A0A4R2JFB2"/>
<feature type="transmembrane region" description="Helical" evidence="1">
    <location>
        <begin position="507"/>
        <end position="534"/>
    </location>
</feature>
<keyword evidence="1" id="KW-1133">Transmembrane helix</keyword>
<dbReference type="SUPFAM" id="SSF48371">
    <property type="entry name" value="ARM repeat"/>
    <property type="match status" value="1"/>
</dbReference>
<proteinExistence type="predicted"/>
<name>A0A4R2JFB2_9PSEU</name>
<accession>A0A4R2JFB2</accession>
<evidence type="ECO:0000256" key="1">
    <source>
        <dbReference type="SAM" id="Phobius"/>
    </source>
</evidence>
<protein>
    <submittedName>
        <fullName evidence="2">Phage-related protein</fullName>
    </submittedName>
</protein>
<keyword evidence="3" id="KW-1185">Reference proteome</keyword>
<dbReference type="Proteomes" id="UP000295680">
    <property type="component" value="Unassembled WGS sequence"/>
</dbReference>
<reference evidence="2 3" key="1">
    <citation type="submission" date="2019-03" db="EMBL/GenBank/DDBJ databases">
        <title>Genomic Encyclopedia of Type Strains, Phase IV (KMG-IV): sequencing the most valuable type-strain genomes for metagenomic binning, comparative biology and taxonomic classification.</title>
        <authorList>
            <person name="Goeker M."/>
        </authorList>
    </citation>
    <scope>NUCLEOTIDE SEQUENCE [LARGE SCALE GENOMIC DNA]</scope>
    <source>
        <strain evidence="2 3">DSM 45934</strain>
    </source>
</reference>
<dbReference type="RefSeq" id="WP_132120552.1">
    <property type="nucleotide sequence ID" value="NZ_SLWS01000006.1"/>
</dbReference>
<dbReference type="EMBL" id="SLWS01000006">
    <property type="protein sequence ID" value="TCO56912.1"/>
    <property type="molecule type" value="Genomic_DNA"/>
</dbReference>
<evidence type="ECO:0000313" key="2">
    <source>
        <dbReference type="EMBL" id="TCO56912.1"/>
    </source>
</evidence>
<gene>
    <name evidence="2" type="ORF">EV192_106387</name>
</gene>
<feature type="transmembrane region" description="Helical" evidence="1">
    <location>
        <begin position="395"/>
        <end position="414"/>
    </location>
</feature>
<evidence type="ECO:0000313" key="3">
    <source>
        <dbReference type="Proteomes" id="UP000295680"/>
    </source>
</evidence>
<sequence>MTGPRARVVDRVSVRVLPDTSKFAAELRAQLTRITRGMDVRIPVKVDTKGVAAAAAKIKAELPRDPWDITPNFTLDLGPTERLIARIITGLHGATEQAKRFAQGGKEAAGHLLTVAKRSVNIRQHWRGIGAGITSAAGRLRDVKADGFYRNFLRVGDAIAGATSKLFRFAAAAGHALGRLGSGAATGAKNALAGIAAAIGKVTSALGNLGRTGLIALAVFGLAAPAVGAIATLLAGLPSLGAAAGAGFAAVALGMDGIKKAASQLRPQVDSLKASLSATFQKGLTPVFKELGAVFPVLDKGLTTVAGGLIVMAKSFTDVVTSTQGLTQIQSILNNTGKFFRDLAPMVRDGTSAFLTLADAGAKQFGLLAGVLNTFAADFRAAVERVTSDGSFASGMQGLAAVVGSVLALFVRLFEAGVRVMGQVGGPIATLITSLGDALIALMPALVSITTLFATVLTVALDALTPMIEALTPSFQQLADAVGTLLVGAIEAVRPVLVPLAHTLGPLLVAAVQAVTPVLVALARILTDLLVMALKAVQPILPPLIEFLTQLGQLIGKFLLDAFTKLQPLLQLFFDFLAQLFTALQPLLPALTQLATQVLQGLLDILTPLLPPLMQLAQLVFPAIISIVQAVIPVITQVLSVLGELIPAVVKIAEVLVPIFQGIFDIVQRVWPGIKDIIEGAMHAIKGVIDLVMGIITGDWSRAWDGIKSILSGAWELLKGGVKLGIDAVVALFVDLPGAILRALGDLGGLLLEAGKAILQGLWDGIKWVWNKVMDFFSSIGSWIADHKGPLSYDKRLLIPAGKAIMQGLADGLSDGFDDVQRLVSGMSGQLAGSFTTSSRWGADWAHGIEDSMPPALRALDKVASTGSISAQWQAQINNDPQFGDIGDRVAAALAGWSVQLDGTGLARLVNKSNLRKARRG</sequence>
<comment type="caution">
    <text evidence="2">The sequence shown here is derived from an EMBL/GenBank/DDBJ whole genome shotgun (WGS) entry which is preliminary data.</text>
</comment>
<dbReference type="OrthoDB" id="3594841at2"/>
<keyword evidence="1" id="KW-0812">Transmembrane</keyword>
<feature type="transmembrane region" description="Helical" evidence="1">
    <location>
        <begin position="435"/>
        <end position="461"/>
    </location>
</feature>
<feature type="transmembrane region" description="Helical" evidence="1">
    <location>
        <begin position="481"/>
        <end position="500"/>
    </location>
</feature>
<feature type="transmembrane region" description="Helical" evidence="1">
    <location>
        <begin position="214"/>
        <end position="234"/>
    </location>
</feature>
<organism evidence="2 3">
    <name type="scientific">Actinocrispum wychmicini</name>
    <dbReference type="NCBI Taxonomy" id="1213861"/>
    <lineage>
        <taxon>Bacteria</taxon>
        <taxon>Bacillati</taxon>
        <taxon>Actinomycetota</taxon>
        <taxon>Actinomycetes</taxon>
        <taxon>Pseudonocardiales</taxon>
        <taxon>Pseudonocardiaceae</taxon>
        <taxon>Actinocrispum</taxon>
    </lineage>
</organism>